<dbReference type="Proteomes" id="UP000011014">
    <property type="component" value="Unassembled WGS sequence"/>
</dbReference>
<reference evidence="1" key="1">
    <citation type="journal article" date="2010" name="Science">
        <title>Plasticity of animal genome architecture unmasked by rapid evolution of a pelagic tunicate.</title>
        <authorList>
            <person name="Denoeud F."/>
            <person name="Henriet S."/>
            <person name="Mungpakdee S."/>
            <person name="Aury J.M."/>
            <person name="Da Silva C."/>
            <person name="Brinkmann H."/>
            <person name="Mikhaleva J."/>
            <person name="Olsen L.C."/>
            <person name="Jubin C."/>
            <person name="Canestro C."/>
            <person name="Bouquet J.M."/>
            <person name="Danks G."/>
            <person name="Poulain J."/>
            <person name="Campsteijn C."/>
            <person name="Adamski M."/>
            <person name="Cross I."/>
            <person name="Yadetie F."/>
            <person name="Muffato M."/>
            <person name="Louis A."/>
            <person name="Butcher S."/>
            <person name="Tsagkogeorga G."/>
            <person name="Konrad A."/>
            <person name="Singh S."/>
            <person name="Jensen M.F."/>
            <person name="Cong E.H."/>
            <person name="Eikeseth-Otteraa H."/>
            <person name="Noel B."/>
            <person name="Anthouard V."/>
            <person name="Porcel B.M."/>
            <person name="Kachouri-Lafond R."/>
            <person name="Nishino A."/>
            <person name="Ugolini M."/>
            <person name="Chourrout P."/>
            <person name="Nishida H."/>
            <person name="Aasland R."/>
            <person name="Huzurbazar S."/>
            <person name="Westhof E."/>
            <person name="Delsuc F."/>
            <person name="Lehrach H."/>
            <person name="Reinhardt R."/>
            <person name="Weissenbach J."/>
            <person name="Roy S.W."/>
            <person name="Artiguenave F."/>
            <person name="Postlethwait J.H."/>
            <person name="Manak J.R."/>
            <person name="Thompson E.M."/>
            <person name="Jaillon O."/>
            <person name="Du Pasquier L."/>
            <person name="Boudinot P."/>
            <person name="Liberles D.A."/>
            <person name="Volff J.N."/>
            <person name="Philippe H."/>
            <person name="Lenhard B."/>
            <person name="Roest Crollius H."/>
            <person name="Wincker P."/>
            <person name="Chourrout D."/>
        </authorList>
    </citation>
    <scope>NUCLEOTIDE SEQUENCE [LARGE SCALE GENOMIC DNA]</scope>
</reference>
<organism evidence="1">
    <name type="scientific">Oikopleura dioica</name>
    <name type="common">Tunicate</name>
    <dbReference type="NCBI Taxonomy" id="34765"/>
    <lineage>
        <taxon>Eukaryota</taxon>
        <taxon>Metazoa</taxon>
        <taxon>Chordata</taxon>
        <taxon>Tunicata</taxon>
        <taxon>Appendicularia</taxon>
        <taxon>Copelata</taxon>
        <taxon>Oikopleuridae</taxon>
        <taxon>Oikopleura</taxon>
    </lineage>
</organism>
<evidence type="ECO:0000313" key="1">
    <source>
        <dbReference type="EMBL" id="CBY42690.1"/>
    </source>
</evidence>
<protein>
    <submittedName>
        <fullName evidence="1">Uncharacterized protein</fullName>
    </submittedName>
</protein>
<proteinExistence type="predicted"/>
<name>E4Z4R2_OIKDI</name>
<dbReference type="EMBL" id="FN657405">
    <property type="protein sequence ID" value="CBY42690.1"/>
    <property type="molecule type" value="Genomic_DNA"/>
</dbReference>
<feature type="non-terminal residue" evidence="1">
    <location>
        <position position="1"/>
    </location>
</feature>
<gene>
    <name evidence="1" type="ORF">GSOID_T00026406001</name>
</gene>
<accession>E4Z4R2</accession>
<dbReference type="AlphaFoldDB" id="E4Z4R2"/>
<sequence length="33" mass="3617">GILNSDKRETGELVATCHSAESFYLDEARSPGY</sequence>